<gene>
    <name evidence="2" type="ORF">A2125_00765</name>
</gene>
<dbReference type="Gene3D" id="2.120.10.30">
    <property type="entry name" value="TolB, C-terminal domain"/>
    <property type="match status" value="1"/>
</dbReference>
<dbReference type="SUPFAM" id="SSF50952">
    <property type="entry name" value="Soluble quinoprotein glucose dehydrogenase"/>
    <property type="match status" value="1"/>
</dbReference>
<dbReference type="Pfam" id="PF22807">
    <property type="entry name" value="TrAA12"/>
    <property type="match status" value="1"/>
</dbReference>
<comment type="caution">
    <text evidence="2">The sequence shown here is derived from an EMBL/GenBank/DDBJ whole genome shotgun (WGS) entry which is preliminary data.</text>
</comment>
<accession>A0A1F7WTC4</accession>
<evidence type="ECO:0000313" key="2">
    <source>
        <dbReference type="EMBL" id="OGM06032.1"/>
    </source>
</evidence>
<evidence type="ECO:0000259" key="1">
    <source>
        <dbReference type="Pfam" id="PF22807"/>
    </source>
</evidence>
<sequence length="357" mass="38731">MKNFLPQGADLSYPLQIPSGFRMGVFADLGSGKPRVLTFDPNGVLFASATNEGRVAAMPDKNNDGIADGVINVLTGLNKPHGILFYGQHLYVAETDKVVRYLYDKNNFKTSGRQELFKLPAGAGHFTRTIKMIDNKLYTSIGSSCNVCAEKDEKRASIYVSKADGTNLKLFAKGLRNTVFFTADSSGRIWGNDMGRDNLGDNLPPDELNIIEGSLAGSESSDYGWPYCYGQRVRDRAFMGSSEPNYCINTKASAFEYPAHVAPLGIAFIDSDLFASGDQGGILAALHGSWNSSVPVGYKIVKLSVLGGRVVGMEDFITGFISNSEVLGRPVDLVFDSEGYLYISDDKAGLVYVVSRN</sequence>
<dbReference type="InterPro" id="IPR054539">
    <property type="entry name" value="Beta-prop_PDH"/>
</dbReference>
<name>A0A1F7WTC4_9BACT</name>
<feature type="domain" description="Pyrroloquinoline quinone-dependent pyranose dehydrogenase beta-propeller" evidence="1">
    <location>
        <begin position="17"/>
        <end position="356"/>
    </location>
</feature>
<dbReference type="AlphaFoldDB" id="A0A1F7WTC4"/>
<organism evidence="2 3">
    <name type="scientific">Candidatus Woesebacteria bacterium GWB1_43_5</name>
    <dbReference type="NCBI Taxonomy" id="1802474"/>
    <lineage>
        <taxon>Bacteria</taxon>
        <taxon>Candidatus Woeseibacteriota</taxon>
    </lineage>
</organism>
<dbReference type="InterPro" id="IPR011041">
    <property type="entry name" value="Quinoprot_gluc/sorb_DH_b-prop"/>
</dbReference>
<dbReference type="InterPro" id="IPR011042">
    <property type="entry name" value="6-blade_b-propeller_TolB-like"/>
</dbReference>
<dbReference type="PANTHER" id="PTHR19328">
    <property type="entry name" value="HEDGEHOG-INTERACTING PROTEIN"/>
    <property type="match status" value="1"/>
</dbReference>
<dbReference type="Proteomes" id="UP000178812">
    <property type="component" value="Unassembled WGS sequence"/>
</dbReference>
<proteinExistence type="predicted"/>
<protein>
    <recommendedName>
        <fullName evidence="1">Pyrroloquinoline quinone-dependent pyranose dehydrogenase beta-propeller domain-containing protein</fullName>
    </recommendedName>
</protein>
<dbReference type="EMBL" id="MGFM01000007">
    <property type="protein sequence ID" value="OGM06032.1"/>
    <property type="molecule type" value="Genomic_DNA"/>
</dbReference>
<dbReference type="PANTHER" id="PTHR19328:SF53">
    <property type="entry name" value="MEMBRANE PROTEIN"/>
    <property type="match status" value="1"/>
</dbReference>
<reference evidence="2 3" key="1">
    <citation type="journal article" date="2016" name="Nat. Commun.">
        <title>Thousands of microbial genomes shed light on interconnected biogeochemical processes in an aquifer system.</title>
        <authorList>
            <person name="Anantharaman K."/>
            <person name="Brown C.T."/>
            <person name="Hug L.A."/>
            <person name="Sharon I."/>
            <person name="Castelle C.J."/>
            <person name="Probst A.J."/>
            <person name="Thomas B.C."/>
            <person name="Singh A."/>
            <person name="Wilkins M.J."/>
            <person name="Karaoz U."/>
            <person name="Brodie E.L."/>
            <person name="Williams K.H."/>
            <person name="Hubbard S.S."/>
            <person name="Banfield J.F."/>
        </authorList>
    </citation>
    <scope>NUCLEOTIDE SEQUENCE [LARGE SCALE GENOMIC DNA]</scope>
</reference>
<evidence type="ECO:0000313" key="3">
    <source>
        <dbReference type="Proteomes" id="UP000178812"/>
    </source>
</evidence>